<feature type="region of interest" description="Disordered" evidence="3">
    <location>
        <begin position="221"/>
        <end position="240"/>
    </location>
</feature>
<dbReference type="AlphaFoldDB" id="A0AB39R5X6"/>
<feature type="domain" description="Carrier" evidence="4">
    <location>
        <begin position="246"/>
        <end position="321"/>
    </location>
</feature>
<proteinExistence type="predicted"/>
<dbReference type="InterPro" id="IPR013120">
    <property type="entry name" value="FAR_NAD-bd"/>
</dbReference>
<evidence type="ECO:0000256" key="1">
    <source>
        <dbReference type="ARBA" id="ARBA00022450"/>
    </source>
</evidence>
<dbReference type="PANTHER" id="PTHR44845:SF6">
    <property type="entry name" value="BETA-ALANINE-ACTIVATING ENZYME"/>
    <property type="match status" value="1"/>
</dbReference>
<dbReference type="SUPFAM" id="SSF51735">
    <property type="entry name" value="NAD(P)-binding Rossmann-fold domains"/>
    <property type="match status" value="1"/>
</dbReference>
<feature type="compositionally biased region" description="Low complexity" evidence="3">
    <location>
        <begin position="43"/>
        <end position="55"/>
    </location>
</feature>
<protein>
    <submittedName>
        <fullName evidence="5">Thioester reductase domain-containing protein</fullName>
    </submittedName>
</protein>
<dbReference type="NCBIfam" id="TIGR01746">
    <property type="entry name" value="Thioester-redct"/>
    <property type="match status" value="1"/>
</dbReference>
<dbReference type="Pfam" id="PF00550">
    <property type="entry name" value="PP-binding"/>
    <property type="match status" value="1"/>
</dbReference>
<dbReference type="SUPFAM" id="SSF47336">
    <property type="entry name" value="ACP-like"/>
    <property type="match status" value="1"/>
</dbReference>
<feature type="compositionally biased region" description="Polar residues" evidence="3">
    <location>
        <begin position="229"/>
        <end position="239"/>
    </location>
</feature>
<dbReference type="InterPro" id="IPR020806">
    <property type="entry name" value="PKS_PP-bd"/>
</dbReference>
<dbReference type="GO" id="GO:0017000">
    <property type="term" value="P:antibiotic biosynthetic process"/>
    <property type="evidence" value="ECO:0007669"/>
    <property type="project" value="UniProtKB-ARBA"/>
</dbReference>
<dbReference type="PROSITE" id="PS50075">
    <property type="entry name" value="CARRIER"/>
    <property type="match status" value="1"/>
</dbReference>
<accession>A0AB39R5X6</accession>
<keyword evidence="1" id="KW-0596">Phosphopantetheine</keyword>
<dbReference type="Gene3D" id="3.40.50.720">
    <property type="entry name" value="NAD(P)-binding Rossmann-like Domain"/>
    <property type="match status" value="1"/>
</dbReference>
<evidence type="ECO:0000256" key="3">
    <source>
        <dbReference type="SAM" id="MobiDB-lite"/>
    </source>
</evidence>
<evidence type="ECO:0000256" key="2">
    <source>
        <dbReference type="ARBA" id="ARBA00022553"/>
    </source>
</evidence>
<dbReference type="EMBL" id="CP163443">
    <property type="protein sequence ID" value="XDQ51270.1"/>
    <property type="molecule type" value="Genomic_DNA"/>
</dbReference>
<sequence>MRDVNEDASAYADGQRATGESIERGGGGLSVDALLARVRSAASAGSAGVGTDSAVLGRPVTGTDAASPGAAGVVSDAASLGSAVSESAGSGMDSGALRPAVTGTDAASAGATSVVTEAASPGVAGVVANSASSEATGVVTDAAVSESAGSGMDSAMLSPAVTGTESAWLGSTGDVANAALAGSGGPVADSALPGAAAVATDSASPESAGLAMDLARSQPTGAHADFTTDRATGTASDSGVGTAVPQDVDGLSAVIAAAAGPYLPEGHLSPDTDFFDAGGSSVGAVELVAELERALGMEIALDDVFADARPRSLARRWLSTTGGTAAPSVTGTSATPAPAATWTTAESGTPAPHVTSETPAPRPTSVHADTATGTSPAPGTLPLSAAGTLPASAPSTLPIPSPRTPPAVATPLQPGSDDAPYAKARREDLDQILADLALADRLPWTASPEPLPPRRLLLTGATGFLGSHMLLDLLRHSDAHVYCLVRAADQEAAVARLGEALKSYRLPWSSEIRRRVTVLPGDIRRPHLGLPDDLWNTLAHELDSVVGVAAAVDFLRGYQSLRQSNVIGSLTLAELAATGRPKPLHHISSIAVFNEVGIPSMGEDDPLAHVDRLIAGYDQTKWAAEVALRRARDHGLIVTAMRPGGIGGHTKTGAYNPQDLSSGLISAFGRFRTVPAFRYLNAAPVDWVSRVAVGVICEPDAWGYDYNLTGVPNTLDDVVRDMAFGGMHVRVQDWDEWRTDALARLEAEPVPELAFLTRVLQSPTALKLCEATLKGPAADDDRTAALVEALGLQPAARYDAQAQLKTFERLAQDGLARLPHKDDQPYLWFSETTEGGVGPVGAPADTPCSMALTLSIASMYQLVKERRVDVSGELVCTAVHPEPLVVERGDVWIRPEEGIPQQHGLRHQLLCYRLRLRDADGGLWWLEGRKYARARRDVWRQTRALTVEIGREGEPATLAGEVVVPADSYVRDQIDGIKVDPRLTGQEKRAAKLTWLAWFGLEMGRGLLGPFARAAADLLDLRRTPTLTEHNR</sequence>
<dbReference type="InterPro" id="IPR006162">
    <property type="entry name" value="Ppantetheine_attach_site"/>
</dbReference>
<dbReference type="PANTHER" id="PTHR44845">
    <property type="entry name" value="CARRIER DOMAIN-CONTAINING PROTEIN"/>
    <property type="match status" value="1"/>
</dbReference>
<gene>
    <name evidence="5" type="ORF">AB5J53_06225</name>
</gene>
<feature type="region of interest" description="Disordered" evidence="3">
    <location>
        <begin position="43"/>
        <end position="71"/>
    </location>
</feature>
<dbReference type="Gene3D" id="1.10.1200.10">
    <property type="entry name" value="ACP-like"/>
    <property type="match status" value="1"/>
</dbReference>
<dbReference type="RefSeq" id="WP_369244601.1">
    <property type="nucleotide sequence ID" value="NZ_CP163443.1"/>
</dbReference>
<evidence type="ECO:0000259" key="4">
    <source>
        <dbReference type="PROSITE" id="PS50075"/>
    </source>
</evidence>
<dbReference type="InterPro" id="IPR036736">
    <property type="entry name" value="ACP-like_sf"/>
</dbReference>
<keyword evidence="2" id="KW-0597">Phosphoprotein</keyword>
<dbReference type="SMART" id="SM00823">
    <property type="entry name" value="PKS_PP"/>
    <property type="match status" value="1"/>
</dbReference>
<organism evidence="5">
    <name type="scientific">Streptomyces sp. R41</name>
    <dbReference type="NCBI Taxonomy" id="3238632"/>
    <lineage>
        <taxon>Bacteria</taxon>
        <taxon>Bacillati</taxon>
        <taxon>Actinomycetota</taxon>
        <taxon>Actinomycetes</taxon>
        <taxon>Kitasatosporales</taxon>
        <taxon>Streptomycetaceae</taxon>
        <taxon>Streptomyces</taxon>
    </lineage>
</organism>
<evidence type="ECO:0000313" key="5">
    <source>
        <dbReference type="EMBL" id="XDQ51270.1"/>
    </source>
</evidence>
<feature type="region of interest" description="Disordered" evidence="3">
    <location>
        <begin position="322"/>
        <end position="415"/>
    </location>
</feature>
<dbReference type="GO" id="GO:0031177">
    <property type="term" value="F:phosphopantetheine binding"/>
    <property type="evidence" value="ECO:0007669"/>
    <property type="project" value="InterPro"/>
</dbReference>
<dbReference type="InterPro" id="IPR010080">
    <property type="entry name" value="Thioester_reductase-like_dom"/>
</dbReference>
<feature type="region of interest" description="Disordered" evidence="3">
    <location>
        <begin position="1"/>
        <end position="26"/>
    </location>
</feature>
<dbReference type="InterPro" id="IPR009081">
    <property type="entry name" value="PP-bd_ACP"/>
</dbReference>
<name>A0AB39R5X6_9ACTN</name>
<reference evidence="5" key="1">
    <citation type="submission" date="2024-07" db="EMBL/GenBank/DDBJ databases">
        <authorList>
            <person name="Yu S.T."/>
        </authorList>
    </citation>
    <scope>NUCLEOTIDE SEQUENCE</scope>
    <source>
        <strain evidence="5">R41</strain>
    </source>
</reference>
<dbReference type="PROSITE" id="PS00012">
    <property type="entry name" value="PHOSPHOPANTETHEINE"/>
    <property type="match status" value="1"/>
</dbReference>
<dbReference type="InterPro" id="IPR036291">
    <property type="entry name" value="NAD(P)-bd_dom_sf"/>
</dbReference>
<dbReference type="Pfam" id="PF07993">
    <property type="entry name" value="NAD_binding_4"/>
    <property type="match status" value="1"/>
</dbReference>
<feature type="compositionally biased region" description="Low complexity" evidence="3">
    <location>
        <begin position="322"/>
        <end position="345"/>
    </location>
</feature>